<dbReference type="GO" id="GO:0004113">
    <property type="term" value="F:2',3'-cyclic-nucleotide 3'-phosphodiesterase activity"/>
    <property type="evidence" value="ECO:0007669"/>
    <property type="project" value="TreeGrafter"/>
</dbReference>
<dbReference type="FunFam" id="3.60.21.10:FF:000016">
    <property type="entry name" value="Putative metallophosphoesterase"/>
    <property type="match status" value="1"/>
</dbReference>
<evidence type="ECO:0000256" key="7">
    <source>
        <dbReference type="PIRSR" id="PIRSR004789-51"/>
    </source>
</evidence>
<dbReference type="AlphaFoldDB" id="A0A1W7AB02"/>
<dbReference type="GO" id="GO:0046872">
    <property type="term" value="F:metal ion binding"/>
    <property type="evidence" value="ECO:0007669"/>
    <property type="project" value="UniProtKB-KW"/>
</dbReference>
<feature type="active site" description="Proton donor" evidence="6">
    <location>
        <position position="68"/>
    </location>
</feature>
<feature type="binding site" evidence="7">
    <location>
        <position position="8"/>
    </location>
    <ligand>
        <name>Fe cation</name>
        <dbReference type="ChEBI" id="CHEBI:24875"/>
        <label>1</label>
    </ligand>
</feature>
<keyword evidence="3" id="KW-0378">Hydrolase</keyword>
<proteinExistence type="inferred from homology"/>
<keyword evidence="2 7" id="KW-0479">Metal-binding</keyword>
<evidence type="ECO:0000256" key="3">
    <source>
        <dbReference type="ARBA" id="ARBA00022801"/>
    </source>
</evidence>
<accession>A0A1W7AB02</accession>
<evidence type="ECO:0000313" key="9">
    <source>
        <dbReference type="Proteomes" id="UP000194154"/>
    </source>
</evidence>
<keyword evidence="4" id="KW-0408">Iron</keyword>
<dbReference type="Proteomes" id="UP000194154">
    <property type="component" value="Chromosome"/>
</dbReference>
<dbReference type="PANTHER" id="PTHR36303">
    <property type="entry name" value="2',3'-CYCLIC-NUCLEOTIDE 2'-PHOSPHODIESTERASE"/>
    <property type="match status" value="1"/>
</dbReference>
<dbReference type="OrthoDB" id="9801109at2"/>
<comment type="cofactor">
    <cofactor evidence="1">
        <name>Fe(3+)</name>
        <dbReference type="ChEBI" id="CHEBI:29034"/>
    </cofactor>
</comment>
<evidence type="ECO:0000256" key="1">
    <source>
        <dbReference type="ARBA" id="ARBA00001965"/>
    </source>
</evidence>
<feature type="binding site" evidence="7">
    <location>
        <position position="67"/>
    </location>
    <ligand>
        <name>Fe cation</name>
        <dbReference type="ChEBI" id="CHEBI:24875"/>
        <label>2</label>
    </ligand>
</feature>
<dbReference type="NCBIfam" id="TIGR00282">
    <property type="entry name" value="TIGR00282 family metallophosphoesterase"/>
    <property type="match status" value="1"/>
</dbReference>
<dbReference type="Gene3D" id="3.60.21.10">
    <property type="match status" value="1"/>
</dbReference>
<evidence type="ECO:0000313" key="8">
    <source>
        <dbReference type="EMBL" id="ARQ06761.1"/>
    </source>
</evidence>
<evidence type="ECO:0008006" key="10">
    <source>
        <dbReference type="Google" id="ProtNLM"/>
    </source>
</evidence>
<name>A0A1W7AB02_9STAP</name>
<evidence type="ECO:0000256" key="4">
    <source>
        <dbReference type="ARBA" id="ARBA00023004"/>
    </source>
</evidence>
<dbReference type="InterPro" id="IPR029052">
    <property type="entry name" value="Metallo-depent_PP-like"/>
</dbReference>
<dbReference type="KEGG" id="mcak:MCCS_11140"/>
<feature type="binding site" evidence="7">
    <location>
        <position position="177"/>
    </location>
    <ligand>
        <name>Fe cation</name>
        <dbReference type="ChEBI" id="CHEBI:24875"/>
        <label>1</label>
    </ligand>
</feature>
<dbReference type="STRING" id="1855823.MCCS_11140"/>
<feature type="binding site" evidence="7">
    <location>
        <position position="39"/>
    </location>
    <ligand>
        <name>Fe cation</name>
        <dbReference type="ChEBI" id="CHEBI:24875"/>
        <label>1</label>
    </ligand>
</feature>
<dbReference type="GeneID" id="35295246"/>
<dbReference type="RefSeq" id="WP_086042411.1">
    <property type="nucleotide sequence ID" value="NZ_CBCRZA010000005.1"/>
</dbReference>
<dbReference type="PIRSF" id="PIRSF004789">
    <property type="entry name" value="DR1281"/>
    <property type="match status" value="1"/>
</dbReference>
<evidence type="ECO:0000256" key="2">
    <source>
        <dbReference type="ARBA" id="ARBA00022723"/>
    </source>
</evidence>
<protein>
    <recommendedName>
        <fullName evidence="10">TIGR00282 family metallophosphoesterase</fullName>
    </recommendedName>
</protein>
<dbReference type="InterPro" id="IPR005235">
    <property type="entry name" value="YmdB-like"/>
</dbReference>
<dbReference type="PANTHER" id="PTHR36303:SF1">
    <property type="entry name" value="2',3'-CYCLIC-NUCLEOTIDE 2'-PHOSPHODIESTERASE"/>
    <property type="match status" value="1"/>
</dbReference>
<comment type="similarity">
    <text evidence="5">Belongs to the YmdB-like family.</text>
</comment>
<dbReference type="EMBL" id="CP021059">
    <property type="protein sequence ID" value="ARQ06761.1"/>
    <property type="molecule type" value="Genomic_DNA"/>
</dbReference>
<feature type="binding site" evidence="7">
    <location>
        <position position="150"/>
    </location>
    <ligand>
        <name>Fe cation</name>
        <dbReference type="ChEBI" id="CHEBI:24875"/>
        <label>2</label>
    </ligand>
</feature>
<keyword evidence="9" id="KW-1185">Reference proteome</keyword>
<feature type="binding site" evidence="7">
    <location>
        <position position="40"/>
    </location>
    <ligand>
        <name>Fe cation</name>
        <dbReference type="ChEBI" id="CHEBI:24875"/>
        <label>1</label>
    </ligand>
</feature>
<gene>
    <name evidence="8" type="ORF">MCCS_11140</name>
</gene>
<reference evidence="8 9" key="1">
    <citation type="journal article" date="2017" name="Int. J. Syst. Evol. Microbiol.">
        <title>Macrococcus canis sp. nov., a skin bacterium associated with infections in dogs.</title>
        <authorList>
            <person name="Gobeli Brawand S."/>
            <person name="Cotting K."/>
            <person name="Gomez-Sanz E."/>
            <person name="Collaud A."/>
            <person name="Thomann A."/>
            <person name="Brodard I."/>
            <person name="Rodriguez-Campos S."/>
            <person name="Strauss C."/>
            <person name="Perreten V."/>
        </authorList>
    </citation>
    <scope>NUCLEOTIDE SEQUENCE [LARGE SCALE GENOMIC DNA]</scope>
    <source>
        <strain evidence="8 9">KM45013</strain>
    </source>
</reference>
<dbReference type="SUPFAM" id="SSF56300">
    <property type="entry name" value="Metallo-dependent phosphatases"/>
    <property type="match status" value="1"/>
</dbReference>
<dbReference type="CDD" id="cd07382">
    <property type="entry name" value="MPP_DR1281"/>
    <property type="match status" value="1"/>
</dbReference>
<sequence>MRILFIGDVVGAVGRNMLDEYLPQLKKKYGPNITIVNGENAAHGRGITEKIFKEMMTLGVDCVTMGNHTYGVRDSYDLLNSHHKIIRPANFPDEAPGKGMEIIKFNDKKVAVINLQGRAFMMQSDCPFKTFDALYEMAKQETDYIFVDFHAETTSEKGAFAYYADGRASVVVGTHTHIQTSDNRILSGGTAFITDVGMTGYYDGILGINKDEVIHRFLTGMPVKHVVPDTGRGVLSGVFVELKSDGQAKKIERILINEDQPLNR</sequence>
<dbReference type="Pfam" id="PF13277">
    <property type="entry name" value="YmdB"/>
    <property type="match status" value="1"/>
</dbReference>
<evidence type="ECO:0000256" key="6">
    <source>
        <dbReference type="PIRSR" id="PIRSR004789-50"/>
    </source>
</evidence>
<feature type="binding site" evidence="7">
    <location>
        <position position="39"/>
    </location>
    <ligand>
        <name>Fe cation</name>
        <dbReference type="ChEBI" id="CHEBI:24875"/>
        <label>2</label>
    </ligand>
</feature>
<feature type="binding site" evidence="7">
    <location>
        <position position="175"/>
    </location>
    <ligand>
        <name>Fe cation</name>
        <dbReference type="ChEBI" id="CHEBI:24875"/>
        <label>2</label>
    </ligand>
</feature>
<organism evidence="8 9">
    <name type="scientific">Macrococcoides canis</name>
    <dbReference type="NCBI Taxonomy" id="1855823"/>
    <lineage>
        <taxon>Bacteria</taxon>
        <taxon>Bacillati</taxon>
        <taxon>Bacillota</taxon>
        <taxon>Bacilli</taxon>
        <taxon>Bacillales</taxon>
        <taxon>Staphylococcaceae</taxon>
        <taxon>Macrococcoides</taxon>
    </lineage>
</organism>
<evidence type="ECO:0000256" key="5">
    <source>
        <dbReference type="ARBA" id="ARBA00061401"/>
    </source>
</evidence>